<dbReference type="SUPFAM" id="SSF53335">
    <property type="entry name" value="S-adenosyl-L-methionine-dependent methyltransferases"/>
    <property type="match status" value="1"/>
</dbReference>
<evidence type="ECO:0000259" key="8">
    <source>
        <dbReference type="SMART" id="SM00650"/>
    </source>
</evidence>
<dbReference type="EMBL" id="JALLKP010000002">
    <property type="protein sequence ID" value="KAK2196962.1"/>
    <property type="molecule type" value="Genomic_DNA"/>
</dbReference>
<dbReference type="GeneID" id="94336509"/>
<keyword evidence="1 5" id="KW-0489">Methyltransferase</keyword>
<reference evidence="9" key="1">
    <citation type="journal article" date="2023" name="Nat. Microbiol.">
        <title>Babesia duncani multi-omics identifies virulence factors and drug targets.</title>
        <authorList>
            <person name="Singh P."/>
            <person name="Lonardi S."/>
            <person name="Liang Q."/>
            <person name="Vydyam P."/>
            <person name="Khabirova E."/>
            <person name="Fang T."/>
            <person name="Gihaz S."/>
            <person name="Thekkiniath J."/>
            <person name="Munshi M."/>
            <person name="Abel S."/>
            <person name="Ciampossin L."/>
            <person name="Batugedara G."/>
            <person name="Gupta M."/>
            <person name="Lu X.M."/>
            <person name="Lenz T."/>
            <person name="Chakravarty S."/>
            <person name="Cornillot E."/>
            <person name="Hu Y."/>
            <person name="Ma W."/>
            <person name="Gonzalez L.M."/>
            <person name="Sanchez S."/>
            <person name="Estrada K."/>
            <person name="Sanchez-Flores A."/>
            <person name="Montero E."/>
            <person name="Harb O.S."/>
            <person name="Le Roch K.G."/>
            <person name="Mamoun C.B."/>
        </authorList>
    </citation>
    <scope>NUCLEOTIDE SEQUENCE</scope>
    <source>
        <strain evidence="9">WA1</strain>
    </source>
</reference>
<evidence type="ECO:0000256" key="4">
    <source>
        <dbReference type="ARBA" id="ARBA00022884"/>
    </source>
</evidence>
<sequence length="252" mass="28346">MCDALGAFESPESSGRLWRNCKGQEPKALGHWEPPILYYEPGEGAIVALAQILFCLVDFNAWIHGAIVTAQYEVARRIVALANDTDYSILSVVLQLYASPKLLFEIPSQAFYPVPKVDAGVIQLTFDKKPKCAPLILKRILRDAFGQRRKKLKSSLATLLSQVEIPALPHGLGQLRPQQLSPQAFEQLALWIQKSGTFRQKCNMHGNLSDNRRMTQPPTIEDLHMHPDKIWRQAKHGDASPLDTRRTKQQST</sequence>
<dbReference type="InterPro" id="IPR020598">
    <property type="entry name" value="rRNA_Ade_methylase_Trfase_N"/>
</dbReference>
<dbReference type="EC" id="2.1.1.-" evidence="6"/>
<dbReference type="Proteomes" id="UP001214638">
    <property type="component" value="Unassembled WGS sequence"/>
</dbReference>
<feature type="domain" description="Ribosomal RNA adenine methylase transferase N-terminal" evidence="8">
    <location>
        <begin position="36"/>
        <end position="128"/>
    </location>
</feature>
<comment type="caution">
    <text evidence="5">Lacks conserved residue(s) required for the propagation of feature annotation.</text>
</comment>
<keyword evidence="4 5" id="KW-0694">RNA-binding</keyword>
<comment type="caution">
    <text evidence="9">The sequence shown here is derived from an EMBL/GenBank/DDBJ whole genome shotgun (WGS) entry which is preliminary data.</text>
</comment>
<dbReference type="Gene3D" id="3.40.50.150">
    <property type="entry name" value="Vaccinia Virus protein VP39"/>
    <property type="match status" value="1"/>
</dbReference>
<evidence type="ECO:0000256" key="1">
    <source>
        <dbReference type="ARBA" id="ARBA00022603"/>
    </source>
</evidence>
<dbReference type="PANTHER" id="PTHR11727:SF18">
    <property type="entry name" value="RRNA ADENINE N(6)-METHYLTRANSFERASE"/>
    <property type="match status" value="1"/>
</dbReference>
<dbReference type="RefSeq" id="XP_067803804.1">
    <property type="nucleotide sequence ID" value="XM_067947240.1"/>
</dbReference>
<dbReference type="KEGG" id="bdw:94336509"/>
<evidence type="ECO:0000256" key="3">
    <source>
        <dbReference type="ARBA" id="ARBA00022691"/>
    </source>
</evidence>
<keyword evidence="10" id="KW-1185">Reference proteome</keyword>
<dbReference type="AlphaFoldDB" id="A0AAD9UPJ6"/>
<evidence type="ECO:0000256" key="2">
    <source>
        <dbReference type="ARBA" id="ARBA00022679"/>
    </source>
</evidence>
<evidence type="ECO:0000256" key="5">
    <source>
        <dbReference type="PROSITE-ProRule" id="PRU01026"/>
    </source>
</evidence>
<dbReference type="PANTHER" id="PTHR11727">
    <property type="entry name" value="DIMETHYLADENOSINE TRANSFERASE"/>
    <property type="match status" value="1"/>
</dbReference>
<feature type="binding site" evidence="5">
    <location>
        <position position="3"/>
    </location>
    <ligand>
        <name>S-adenosyl-L-methionine</name>
        <dbReference type="ChEBI" id="CHEBI:59789"/>
    </ligand>
</feature>
<accession>A0AAD9UPJ6</accession>
<dbReference type="InterPro" id="IPR029063">
    <property type="entry name" value="SAM-dependent_MTases_sf"/>
</dbReference>
<keyword evidence="3 5" id="KW-0949">S-adenosyl-L-methionine</keyword>
<dbReference type="Pfam" id="PF00398">
    <property type="entry name" value="RrnaAD"/>
    <property type="match status" value="1"/>
</dbReference>
<feature type="binding site" evidence="5">
    <location>
        <position position="1"/>
    </location>
    <ligand>
        <name>S-adenosyl-L-methionine</name>
        <dbReference type="ChEBI" id="CHEBI:59789"/>
    </ligand>
</feature>
<feature type="compositionally biased region" description="Basic and acidic residues" evidence="7">
    <location>
        <begin position="233"/>
        <end position="246"/>
    </location>
</feature>
<evidence type="ECO:0000256" key="6">
    <source>
        <dbReference type="RuleBase" id="RU362106"/>
    </source>
</evidence>
<gene>
    <name evidence="9" type="ORF">BdWA1_002211</name>
</gene>
<feature type="region of interest" description="Disordered" evidence="7">
    <location>
        <begin position="233"/>
        <end position="252"/>
    </location>
</feature>
<evidence type="ECO:0000313" key="9">
    <source>
        <dbReference type="EMBL" id="KAK2196962.1"/>
    </source>
</evidence>
<keyword evidence="2 5" id="KW-0808">Transferase</keyword>
<keyword evidence="6" id="KW-0698">rRNA processing</keyword>
<name>A0AAD9UPJ6_9APIC</name>
<evidence type="ECO:0000313" key="10">
    <source>
        <dbReference type="Proteomes" id="UP001214638"/>
    </source>
</evidence>
<dbReference type="GO" id="GO:0000179">
    <property type="term" value="F:rRNA (adenine-N6,N6-)-dimethyltransferase activity"/>
    <property type="evidence" value="ECO:0007669"/>
    <property type="project" value="UniProtKB-UniRule"/>
</dbReference>
<dbReference type="GO" id="GO:0003723">
    <property type="term" value="F:RNA binding"/>
    <property type="evidence" value="ECO:0007669"/>
    <property type="project" value="UniProtKB-UniRule"/>
</dbReference>
<evidence type="ECO:0000256" key="7">
    <source>
        <dbReference type="SAM" id="MobiDB-lite"/>
    </source>
</evidence>
<organism evidence="9 10">
    <name type="scientific">Babesia duncani</name>
    <dbReference type="NCBI Taxonomy" id="323732"/>
    <lineage>
        <taxon>Eukaryota</taxon>
        <taxon>Sar</taxon>
        <taxon>Alveolata</taxon>
        <taxon>Apicomplexa</taxon>
        <taxon>Aconoidasida</taxon>
        <taxon>Piroplasmida</taxon>
        <taxon>Babesiidae</taxon>
        <taxon>Babesia</taxon>
    </lineage>
</organism>
<proteinExistence type="inferred from homology"/>
<dbReference type="Gene3D" id="1.10.8.100">
    <property type="entry name" value="Ribosomal RNA adenine dimethylase-like, domain 2"/>
    <property type="match status" value="1"/>
</dbReference>
<dbReference type="InterPro" id="IPR023165">
    <property type="entry name" value="rRNA_Ade_diMease-like_C"/>
</dbReference>
<dbReference type="InterPro" id="IPR001737">
    <property type="entry name" value="KsgA/Erm"/>
</dbReference>
<dbReference type="SMART" id="SM00650">
    <property type="entry name" value="rADc"/>
    <property type="match status" value="1"/>
</dbReference>
<dbReference type="PROSITE" id="PS51689">
    <property type="entry name" value="SAM_RNA_A_N6_MT"/>
    <property type="match status" value="1"/>
</dbReference>
<comment type="similarity">
    <text evidence="5 6">Belongs to the class I-like SAM-binding methyltransferase superfamily. rRNA adenine N(6)-methyltransferase family.</text>
</comment>
<protein>
    <recommendedName>
        <fullName evidence="6">rRNA adenine N(6)-methyltransferase</fullName>
        <ecNumber evidence="6">2.1.1.-</ecNumber>
    </recommendedName>
</protein>